<dbReference type="AlphaFoldDB" id="A0A5P2UFH8"/>
<evidence type="ECO:0000313" key="3">
    <source>
        <dbReference type="EMBL" id="GGZ45597.1"/>
    </source>
</evidence>
<dbReference type="Pfam" id="PF18970">
    <property type="entry name" value="DUF5709"/>
    <property type="match status" value="1"/>
</dbReference>
<sequence length="147" mass="15744">MVDDAQGPGDDVYQPQDADQPAEGQPDMENALDEPNTDQSLDEDHRTAPDRPAVVARHGTTAREQRDGESLDERLAQEVPEIGDAPRAPYPLDEAGVGRLVPFVDEAADHNTDVLGHDMGAEAGEESAEEAAMHVVGRNTARGDPEP</sequence>
<dbReference type="OrthoDB" id="3212066at2"/>
<evidence type="ECO:0000313" key="4">
    <source>
        <dbReference type="EMBL" id="QEU77215.1"/>
    </source>
</evidence>
<accession>A0A5P2UFH8</accession>
<feature type="region of interest" description="Disordered" evidence="1">
    <location>
        <begin position="123"/>
        <end position="147"/>
    </location>
</feature>
<proteinExistence type="predicted"/>
<organism evidence="4 5">
    <name type="scientific">Streptomyces subrutilus</name>
    <dbReference type="NCBI Taxonomy" id="36818"/>
    <lineage>
        <taxon>Bacteria</taxon>
        <taxon>Bacillati</taxon>
        <taxon>Actinomycetota</taxon>
        <taxon>Actinomycetes</taxon>
        <taxon>Kitasatosporales</taxon>
        <taxon>Streptomycetaceae</taxon>
        <taxon>Streptomyces</taxon>
    </lineage>
</organism>
<dbReference type="Proteomes" id="UP000634660">
    <property type="component" value="Unassembled WGS sequence"/>
</dbReference>
<protein>
    <recommendedName>
        <fullName evidence="2">DUF5709 domain-containing protein</fullName>
    </recommendedName>
</protein>
<evidence type="ECO:0000259" key="2">
    <source>
        <dbReference type="Pfam" id="PF18970"/>
    </source>
</evidence>
<reference evidence="4 5" key="2">
    <citation type="submission" date="2017-09" db="EMBL/GenBank/DDBJ databases">
        <authorList>
            <person name="Lee N."/>
            <person name="Cho B.-K."/>
        </authorList>
    </citation>
    <scope>NUCLEOTIDE SEQUENCE [LARGE SCALE GENOMIC DNA]</scope>
    <source>
        <strain evidence="4 5">ATCC 27467</strain>
    </source>
</reference>
<dbReference type="EMBL" id="CP023701">
    <property type="protein sequence ID" value="QEU77215.1"/>
    <property type="molecule type" value="Genomic_DNA"/>
</dbReference>
<gene>
    <name evidence="4" type="ORF">CP968_01930</name>
    <name evidence="3" type="ORF">GCM10010371_00710</name>
</gene>
<keyword evidence="5" id="KW-1185">Reference proteome</keyword>
<reference evidence="3" key="3">
    <citation type="submission" date="2020-09" db="EMBL/GenBank/DDBJ databases">
        <authorList>
            <person name="Sun Q."/>
            <person name="Ohkuma M."/>
        </authorList>
    </citation>
    <scope>NUCLEOTIDE SEQUENCE</scope>
    <source>
        <strain evidence="3">JCM 4834</strain>
    </source>
</reference>
<evidence type="ECO:0000256" key="1">
    <source>
        <dbReference type="SAM" id="MobiDB-lite"/>
    </source>
</evidence>
<dbReference type="KEGG" id="ssub:CP968_01930"/>
<reference evidence="3" key="1">
    <citation type="journal article" date="2014" name="Int. J. Syst. Evol. Microbiol.">
        <title>Complete genome sequence of Corynebacterium casei LMG S-19264T (=DSM 44701T), isolated from a smear-ripened cheese.</title>
        <authorList>
            <consortium name="US DOE Joint Genome Institute (JGI-PGF)"/>
            <person name="Walter F."/>
            <person name="Albersmeier A."/>
            <person name="Kalinowski J."/>
            <person name="Ruckert C."/>
        </authorList>
    </citation>
    <scope>NUCLEOTIDE SEQUENCE</scope>
    <source>
        <strain evidence="3">JCM 4834</strain>
    </source>
</reference>
<dbReference type="EMBL" id="BMVX01000001">
    <property type="protein sequence ID" value="GGZ45597.1"/>
    <property type="molecule type" value="Genomic_DNA"/>
</dbReference>
<name>A0A5P2UFH8_9ACTN</name>
<feature type="region of interest" description="Disordered" evidence="1">
    <location>
        <begin position="1"/>
        <end position="93"/>
    </location>
</feature>
<dbReference type="InterPro" id="IPR043763">
    <property type="entry name" value="DUF5709"/>
</dbReference>
<dbReference type="RefSeq" id="WP_150516313.1">
    <property type="nucleotide sequence ID" value="NZ_BMVX01000001.1"/>
</dbReference>
<evidence type="ECO:0000313" key="5">
    <source>
        <dbReference type="Proteomes" id="UP000326831"/>
    </source>
</evidence>
<feature type="compositionally biased region" description="Basic and acidic residues" evidence="1">
    <location>
        <begin position="61"/>
        <end position="76"/>
    </location>
</feature>
<dbReference type="Proteomes" id="UP000326831">
    <property type="component" value="Chromosome"/>
</dbReference>
<feature type="domain" description="DUF5709" evidence="2">
    <location>
        <begin position="96"/>
        <end position="136"/>
    </location>
</feature>